<evidence type="ECO:0000313" key="7">
    <source>
        <dbReference type="Proteomes" id="UP000199426"/>
    </source>
</evidence>
<keyword evidence="7" id="KW-1185">Reference proteome</keyword>
<dbReference type="Pfam" id="PF12833">
    <property type="entry name" value="HTH_18"/>
    <property type="match status" value="1"/>
</dbReference>
<evidence type="ECO:0000313" key="6">
    <source>
        <dbReference type="EMBL" id="SQB27180.1"/>
    </source>
</evidence>
<dbReference type="SUPFAM" id="SSF51215">
    <property type="entry name" value="Regulatory protein AraC"/>
    <property type="match status" value="1"/>
</dbReference>
<dbReference type="Gene3D" id="1.10.10.60">
    <property type="entry name" value="Homeodomain-like"/>
    <property type="match status" value="1"/>
</dbReference>
<dbReference type="PANTHER" id="PTHR43280">
    <property type="entry name" value="ARAC-FAMILY TRANSCRIPTIONAL REGULATOR"/>
    <property type="match status" value="1"/>
</dbReference>
<gene>
    <name evidence="6" type="primary">araC_2</name>
    <name evidence="6" type="ORF">NCTC13492_00860</name>
    <name evidence="5" type="ORF">SAMN05421542_2361</name>
</gene>
<dbReference type="STRING" id="445960.SAMN05421542_2361"/>
<dbReference type="SMART" id="SM00342">
    <property type="entry name" value="HTH_ARAC"/>
    <property type="match status" value="1"/>
</dbReference>
<dbReference type="InterPro" id="IPR018060">
    <property type="entry name" value="HTH_AraC"/>
</dbReference>
<dbReference type="GO" id="GO:0043565">
    <property type="term" value="F:sequence-specific DNA binding"/>
    <property type="evidence" value="ECO:0007669"/>
    <property type="project" value="InterPro"/>
</dbReference>
<keyword evidence="3" id="KW-0804">Transcription</keyword>
<dbReference type="Proteomes" id="UP000199426">
    <property type="component" value="Unassembled WGS sequence"/>
</dbReference>
<dbReference type="AlphaFoldDB" id="A0A2X2XLD8"/>
<feature type="domain" description="HTH araC/xylS-type" evidence="4">
    <location>
        <begin position="234"/>
        <end position="332"/>
    </location>
</feature>
<dbReference type="SUPFAM" id="SSF46689">
    <property type="entry name" value="Homeodomain-like"/>
    <property type="match status" value="1"/>
</dbReference>
<evidence type="ECO:0000256" key="3">
    <source>
        <dbReference type="ARBA" id="ARBA00023163"/>
    </source>
</evidence>
<dbReference type="RefSeq" id="WP_089736607.1">
    <property type="nucleotide sequence ID" value="NZ_FNEG01000003.1"/>
</dbReference>
<evidence type="ECO:0000256" key="1">
    <source>
        <dbReference type="ARBA" id="ARBA00023015"/>
    </source>
</evidence>
<reference evidence="5 7" key="1">
    <citation type="submission" date="2016-10" db="EMBL/GenBank/DDBJ databases">
        <authorList>
            <person name="Varghese N."/>
            <person name="Submissions S."/>
        </authorList>
    </citation>
    <scope>NUCLEOTIDE SEQUENCE [LARGE SCALE GENOMIC DNA]</scope>
    <source>
        <strain evidence="5 7">DSM 19299</strain>
    </source>
</reference>
<evidence type="ECO:0000313" key="8">
    <source>
        <dbReference type="Proteomes" id="UP000251670"/>
    </source>
</evidence>
<protein>
    <submittedName>
        <fullName evidence="5">AraC-type DNA-binding protein</fullName>
    </submittedName>
    <submittedName>
        <fullName evidence="6">Arabinose operon regulatory protein</fullName>
    </submittedName>
</protein>
<dbReference type="PROSITE" id="PS01124">
    <property type="entry name" value="HTH_ARAC_FAMILY_2"/>
    <property type="match status" value="1"/>
</dbReference>
<dbReference type="EMBL" id="UAWB01000002">
    <property type="protein sequence ID" value="SQB27180.1"/>
    <property type="molecule type" value="Genomic_DNA"/>
</dbReference>
<keyword evidence="1" id="KW-0805">Transcription regulation</keyword>
<name>A0A2X2XLD8_CHRJE</name>
<dbReference type="PANTHER" id="PTHR43280:SF32">
    <property type="entry name" value="TRANSCRIPTIONAL REGULATORY PROTEIN"/>
    <property type="match status" value="1"/>
</dbReference>
<evidence type="ECO:0000256" key="2">
    <source>
        <dbReference type="ARBA" id="ARBA00023125"/>
    </source>
</evidence>
<sequence>MQSKQINDRRILSQKKNKCAIRLFYWKINIFFTWNLIDGMESVKDVENYSITYVSEKIGLQNVEGIVVNRTEDSVRKGLTNYPHTVNGFICAICIKGKAELKINFQKRLLEPYTLMVVLPGSMMEPIEVSDDLHIDTIFFDPDFISRDSLSNHYMFFHEIGQIPCIRLNDEGFEVFRQHHTSISMHYYREESRSKADILQFLLLALLAEIKDVYNTNGEQEQEQKHTRAKELTAVFFDLLYHHHKKERSVSFYAQKMHLTSKYLTTIIRKQTRKSILVWINEAVIAQAKSLLKTTNLSVMEITDILNFTESSLFCRFFKRYTGMTPSAYRGN</sequence>
<organism evidence="6 8">
    <name type="scientific">Chryseobacterium jejuense</name>
    <dbReference type="NCBI Taxonomy" id="445960"/>
    <lineage>
        <taxon>Bacteria</taxon>
        <taxon>Pseudomonadati</taxon>
        <taxon>Bacteroidota</taxon>
        <taxon>Flavobacteriia</taxon>
        <taxon>Flavobacteriales</taxon>
        <taxon>Weeksellaceae</taxon>
        <taxon>Chryseobacterium group</taxon>
        <taxon>Chryseobacterium</taxon>
    </lineage>
</organism>
<keyword evidence="2 5" id="KW-0238">DNA-binding</keyword>
<evidence type="ECO:0000313" key="5">
    <source>
        <dbReference type="EMBL" id="SDI95216.1"/>
    </source>
</evidence>
<dbReference type="Proteomes" id="UP000251670">
    <property type="component" value="Unassembled WGS sequence"/>
</dbReference>
<dbReference type="EMBL" id="FNEG01000003">
    <property type="protein sequence ID" value="SDI95216.1"/>
    <property type="molecule type" value="Genomic_DNA"/>
</dbReference>
<dbReference type="InterPro" id="IPR009057">
    <property type="entry name" value="Homeodomain-like_sf"/>
</dbReference>
<accession>A0A2X2XLD8</accession>
<reference evidence="6 8" key="2">
    <citation type="submission" date="2018-06" db="EMBL/GenBank/DDBJ databases">
        <authorList>
            <consortium name="Pathogen Informatics"/>
            <person name="Doyle S."/>
        </authorList>
    </citation>
    <scope>NUCLEOTIDE SEQUENCE [LARGE SCALE GENOMIC DNA]</scope>
    <source>
        <strain evidence="6 8">NCTC13492</strain>
    </source>
</reference>
<proteinExistence type="predicted"/>
<dbReference type="OrthoDB" id="632644at2"/>
<dbReference type="GO" id="GO:0003700">
    <property type="term" value="F:DNA-binding transcription factor activity"/>
    <property type="evidence" value="ECO:0007669"/>
    <property type="project" value="InterPro"/>
</dbReference>
<dbReference type="InterPro" id="IPR037923">
    <property type="entry name" value="HTH-like"/>
</dbReference>
<evidence type="ECO:0000259" key="4">
    <source>
        <dbReference type="PROSITE" id="PS01124"/>
    </source>
</evidence>